<comment type="similarity">
    <text evidence="1">Belongs to the 'GDXG' lipolytic enzyme family.</text>
</comment>
<dbReference type="PROSITE" id="PS01174">
    <property type="entry name" value="LIPASE_GDXG_SER"/>
    <property type="match status" value="1"/>
</dbReference>
<proteinExistence type="inferred from homology"/>
<dbReference type="RefSeq" id="XP_021852582.2">
    <property type="nucleotide sequence ID" value="XM_021996890.2"/>
</dbReference>
<dbReference type="SUPFAM" id="SSF53474">
    <property type="entry name" value="alpha/beta-Hydrolases"/>
    <property type="match status" value="1"/>
</dbReference>
<dbReference type="InterPro" id="IPR013094">
    <property type="entry name" value="AB_hydrolase_3"/>
</dbReference>
<dbReference type="KEGG" id="soe:110792079"/>
<dbReference type="PANTHER" id="PTHR23024:SF24">
    <property type="entry name" value="ALPHA_BETA HYDROLASE FOLD-3 DOMAIN-CONTAINING PROTEIN"/>
    <property type="match status" value="1"/>
</dbReference>
<evidence type="ECO:0000256" key="1">
    <source>
        <dbReference type="ARBA" id="ARBA00010515"/>
    </source>
</evidence>
<dbReference type="Gene3D" id="3.40.50.1820">
    <property type="entry name" value="alpha/beta hydrolase"/>
    <property type="match status" value="1"/>
</dbReference>
<dbReference type="GeneID" id="110792079"/>
<dbReference type="Pfam" id="PF07859">
    <property type="entry name" value="Abhydrolase_3"/>
    <property type="match status" value="1"/>
</dbReference>
<dbReference type="PANTHER" id="PTHR23024">
    <property type="entry name" value="ARYLACETAMIDE DEACETYLASE"/>
    <property type="match status" value="1"/>
</dbReference>
<name>A0A9R0INF3_SPIOL</name>
<dbReference type="AlphaFoldDB" id="A0A9R0INF3"/>
<reference evidence="5" key="2">
    <citation type="submission" date="2025-08" db="UniProtKB">
        <authorList>
            <consortium name="RefSeq"/>
        </authorList>
    </citation>
    <scope>IDENTIFICATION</scope>
    <source>
        <tissue evidence="5">Leaf</tissue>
    </source>
</reference>
<evidence type="ECO:0000313" key="5">
    <source>
        <dbReference type="RefSeq" id="XP_021852582.2"/>
    </source>
</evidence>
<dbReference type="InterPro" id="IPR029058">
    <property type="entry name" value="AB_hydrolase_fold"/>
</dbReference>
<reference evidence="4" key="1">
    <citation type="journal article" date="2021" name="Nat. Commun.">
        <title>Genomic analyses provide insights into spinach domestication and the genetic basis of agronomic traits.</title>
        <authorList>
            <person name="Cai X."/>
            <person name="Sun X."/>
            <person name="Xu C."/>
            <person name="Sun H."/>
            <person name="Wang X."/>
            <person name="Ge C."/>
            <person name="Zhang Z."/>
            <person name="Wang Q."/>
            <person name="Fei Z."/>
            <person name="Jiao C."/>
            <person name="Wang Q."/>
        </authorList>
    </citation>
    <scope>NUCLEOTIDE SEQUENCE [LARGE SCALE GENOMIC DNA]</scope>
    <source>
        <strain evidence="4">cv. Varoflay</strain>
    </source>
</reference>
<evidence type="ECO:0000313" key="4">
    <source>
        <dbReference type="Proteomes" id="UP000813463"/>
    </source>
</evidence>
<evidence type="ECO:0000259" key="3">
    <source>
        <dbReference type="Pfam" id="PF07859"/>
    </source>
</evidence>
<sequence length="337" mass="37937">MAAKKTQSLTLPFKTRVQVALLGLVIDGVRRNNGTINRGVMKLFDRRVPAKPISSNSVSSHDVVFDPSNNLWFRLFVPHKADIVASLPIIVFFHGGGFSLLSAASSVYDAVCRRFARELKVVVCSVEYRLSPEQKFPSQYDDGFSVLKFLDKPHNRRDIPHWPGNADVSTVFLAGDSAGANLAHHLSVSYAKSSSSFSLLKLAGLINIQPFLGGKERVNSEVELEGMPIVSLERNDWMWKAFLPEGKDLDHWAVNVCGPNALDIRGLELPPVLLFVGGFDPMKDRQKKYYEWLRRNDKDVKLVEYSDAIHAFYIFPQLPHANLLMAEIKDFINKHKF</sequence>
<organism evidence="4 5">
    <name type="scientific">Spinacia oleracea</name>
    <name type="common">Spinach</name>
    <dbReference type="NCBI Taxonomy" id="3562"/>
    <lineage>
        <taxon>Eukaryota</taxon>
        <taxon>Viridiplantae</taxon>
        <taxon>Streptophyta</taxon>
        <taxon>Embryophyta</taxon>
        <taxon>Tracheophyta</taxon>
        <taxon>Spermatophyta</taxon>
        <taxon>Magnoliopsida</taxon>
        <taxon>eudicotyledons</taxon>
        <taxon>Gunneridae</taxon>
        <taxon>Pentapetalae</taxon>
        <taxon>Caryophyllales</taxon>
        <taxon>Chenopodiaceae</taxon>
        <taxon>Chenopodioideae</taxon>
        <taxon>Anserineae</taxon>
        <taxon>Spinacia</taxon>
    </lineage>
</organism>
<dbReference type="Proteomes" id="UP000813463">
    <property type="component" value="Chromosome 4"/>
</dbReference>
<evidence type="ECO:0000256" key="2">
    <source>
        <dbReference type="PROSITE-ProRule" id="PRU10038"/>
    </source>
</evidence>
<dbReference type="InterPro" id="IPR033140">
    <property type="entry name" value="Lipase_GDXG_put_SER_AS"/>
</dbReference>
<accession>A0A9R0INF3</accession>
<gene>
    <name evidence="5" type="primary">LOC110792079</name>
</gene>
<dbReference type="InterPro" id="IPR050466">
    <property type="entry name" value="Carboxylest/Gibb_receptor"/>
</dbReference>
<feature type="active site" evidence="2">
    <location>
        <position position="177"/>
    </location>
</feature>
<dbReference type="GO" id="GO:0016787">
    <property type="term" value="F:hydrolase activity"/>
    <property type="evidence" value="ECO:0007669"/>
    <property type="project" value="InterPro"/>
</dbReference>
<feature type="domain" description="Alpha/beta hydrolase fold-3" evidence="3">
    <location>
        <begin position="90"/>
        <end position="313"/>
    </location>
</feature>
<protein>
    <submittedName>
        <fullName evidence="5">Probable carboxylesterase 18</fullName>
    </submittedName>
</protein>
<keyword evidence="4" id="KW-1185">Reference proteome</keyword>